<evidence type="ECO:0000259" key="8">
    <source>
        <dbReference type="PROSITE" id="PS50928"/>
    </source>
</evidence>
<evidence type="ECO:0000256" key="2">
    <source>
        <dbReference type="ARBA" id="ARBA00022448"/>
    </source>
</evidence>
<dbReference type="GO" id="GO:0015416">
    <property type="term" value="F:ABC-type phosphonate transporter activity"/>
    <property type="evidence" value="ECO:0007669"/>
    <property type="project" value="InterPro"/>
</dbReference>
<evidence type="ECO:0000256" key="7">
    <source>
        <dbReference type="RuleBase" id="RU363032"/>
    </source>
</evidence>
<dbReference type="Gene3D" id="1.10.3720.10">
    <property type="entry name" value="MetI-like"/>
    <property type="match status" value="1"/>
</dbReference>
<comment type="caution">
    <text evidence="9">The sequence shown here is derived from an EMBL/GenBank/DDBJ whole genome shotgun (WGS) entry which is preliminary data.</text>
</comment>
<feature type="transmembrane region" description="Helical" evidence="7">
    <location>
        <begin position="215"/>
        <end position="233"/>
    </location>
</feature>
<dbReference type="SUPFAM" id="SSF161098">
    <property type="entry name" value="MetI-like"/>
    <property type="match status" value="1"/>
</dbReference>
<dbReference type="InterPro" id="IPR000515">
    <property type="entry name" value="MetI-like"/>
</dbReference>
<protein>
    <submittedName>
        <fullName evidence="9">Phosphonate transport system permease protein</fullName>
    </submittedName>
</protein>
<dbReference type="Pfam" id="PF00528">
    <property type="entry name" value="BPD_transp_1"/>
    <property type="match status" value="1"/>
</dbReference>
<evidence type="ECO:0000313" key="9">
    <source>
        <dbReference type="EMBL" id="PXW87204.1"/>
    </source>
</evidence>
<proteinExistence type="inferred from homology"/>
<gene>
    <name evidence="9" type="ORF">DES38_11742</name>
</gene>
<dbReference type="InterPro" id="IPR035906">
    <property type="entry name" value="MetI-like_sf"/>
</dbReference>
<dbReference type="PROSITE" id="PS50928">
    <property type="entry name" value="ABC_TM1"/>
    <property type="match status" value="1"/>
</dbReference>
<feature type="transmembrane region" description="Helical" evidence="7">
    <location>
        <begin position="122"/>
        <end position="142"/>
    </location>
</feature>
<keyword evidence="5 7" id="KW-1133">Transmembrane helix</keyword>
<evidence type="ECO:0000256" key="3">
    <source>
        <dbReference type="ARBA" id="ARBA00022475"/>
    </source>
</evidence>
<evidence type="ECO:0000256" key="4">
    <source>
        <dbReference type="ARBA" id="ARBA00022692"/>
    </source>
</evidence>
<keyword evidence="3" id="KW-1003">Cell membrane</keyword>
<dbReference type="EMBL" id="QJJR01000017">
    <property type="protein sequence ID" value="PXW87204.1"/>
    <property type="molecule type" value="Genomic_DNA"/>
</dbReference>
<dbReference type="NCBIfam" id="TIGR01097">
    <property type="entry name" value="PhnE"/>
    <property type="match status" value="1"/>
</dbReference>
<dbReference type="InterPro" id="IPR005769">
    <property type="entry name" value="PhnE/PtxC"/>
</dbReference>
<dbReference type="OrthoDB" id="9808005at2"/>
<feature type="transmembrane region" description="Helical" evidence="7">
    <location>
        <begin position="239"/>
        <end position="259"/>
    </location>
</feature>
<dbReference type="PANTHER" id="PTHR30043">
    <property type="entry name" value="PHOSPHONATES TRANSPORT SYSTEM PERMEASE PROTEIN"/>
    <property type="match status" value="1"/>
</dbReference>
<keyword evidence="4 7" id="KW-0812">Transmembrane</keyword>
<reference evidence="9 10" key="1">
    <citation type="submission" date="2018-05" db="EMBL/GenBank/DDBJ databases">
        <title>Genomic Encyclopedia of Type Strains, Phase IV (KMG-IV): sequencing the most valuable type-strain genomes for metagenomic binning, comparative biology and taxonomic classification.</title>
        <authorList>
            <person name="Goeker M."/>
        </authorList>
    </citation>
    <scope>NUCLEOTIDE SEQUENCE [LARGE SCALE GENOMIC DNA]</scope>
    <source>
        <strain evidence="9 10">DSM 22440</strain>
    </source>
</reference>
<feature type="domain" description="ABC transmembrane type-1" evidence="8">
    <location>
        <begin position="80"/>
        <end position="260"/>
    </location>
</feature>
<name>A0A2V3W1Z8_9BACI</name>
<comment type="subcellular location">
    <subcellularLocation>
        <location evidence="1 7">Cell membrane</location>
        <topology evidence="1 7">Multi-pass membrane protein</topology>
    </subcellularLocation>
</comment>
<dbReference type="RefSeq" id="WP_110252159.1">
    <property type="nucleotide sequence ID" value="NZ_QJJR01000017.1"/>
</dbReference>
<organism evidence="9 10">
    <name type="scientific">Streptohalobacillus salinus</name>
    <dbReference type="NCBI Taxonomy" id="621096"/>
    <lineage>
        <taxon>Bacteria</taxon>
        <taxon>Bacillati</taxon>
        <taxon>Bacillota</taxon>
        <taxon>Bacilli</taxon>
        <taxon>Bacillales</taxon>
        <taxon>Bacillaceae</taxon>
        <taxon>Streptohalobacillus</taxon>
    </lineage>
</organism>
<evidence type="ECO:0000256" key="1">
    <source>
        <dbReference type="ARBA" id="ARBA00004651"/>
    </source>
</evidence>
<keyword evidence="2 7" id="KW-0813">Transport</keyword>
<feature type="transmembrane region" description="Helical" evidence="7">
    <location>
        <begin position="26"/>
        <end position="46"/>
    </location>
</feature>
<evidence type="ECO:0000313" key="10">
    <source>
        <dbReference type="Proteomes" id="UP000247922"/>
    </source>
</evidence>
<dbReference type="GO" id="GO:0005886">
    <property type="term" value="C:plasma membrane"/>
    <property type="evidence" value="ECO:0007669"/>
    <property type="project" value="UniProtKB-SubCell"/>
</dbReference>
<dbReference type="PANTHER" id="PTHR30043:SF1">
    <property type="entry name" value="ABC TRANSPORT SYSTEM PERMEASE PROTEIN P69"/>
    <property type="match status" value="1"/>
</dbReference>
<keyword evidence="10" id="KW-1185">Reference proteome</keyword>
<dbReference type="Proteomes" id="UP000247922">
    <property type="component" value="Unassembled WGS sequence"/>
</dbReference>
<feature type="transmembrane region" description="Helical" evidence="7">
    <location>
        <begin position="88"/>
        <end position="110"/>
    </location>
</feature>
<comment type="similarity">
    <text evidence="7">Belongs to the binding-protein-dependent transport system permease family.</text>
</comment>
<keyword evidence="6 7" id="KW-0472">Membrane</keyword>
<evidence type="ECO:0000256" key="6">
    <source>
        <dbReference type="ARBA" id="ARBA00023136"/>
    </source>
</evidence>
<accession>A0A2V3W1Z8</accession>
<sequence>MWAKRLAPKKIVLSNGKSVTEKRSKLPIILTVLILAMYYAAVVTGFDIEQLIKRIGEFFTIIRQMLQPNWGYISGIWPELMSTLKMSLFGSVLGAALALPLAVFASQNIIKQKWLVATVKTCLSLVRTMPTLVTALIATYIFQLPQTAGTVAIFLFTTSYVGKLMYEAIENVEMGSFEAMEAIGMSKLSAFRTAIFPQILPNYLSTSLYSFEGNVRYAAILGYVGAGGIGRLINETIGWRDYHSLGMIIIMLVITVYLIESTSEYFRKKLV</sequence>
<dbReference type="AlphaFoldDB" id="A0A2V3W1Z8"/>
<evidence type="ECO:0000256" key="5">
    <source>
        <dbReference type="ARBA" id="ARBA00022989"/>
    </source>
</evidence>
<dbReference type="CDD" id="cd06261">
    <property type="entry name" value="TM_PBP2"/>
    <property type="match status" value="1"/>
</dbReference>